<sequence>MTSYIDFRSDTVTRPSSQMLNAMTSAELGDDVYGDDSTVNSLEQRMAELTGFEAAMIVSSGTQSNLCALLSHCQRGEEYIVGQHYHTYLYEAGGAAALGGIVPQPIAVADNGSLDPDTIKAVIKPDDQHFAMTKLISLENTHHGKVIPLEYFKSIRELANDNQLSIHLDGARVFNALTELNIDLKQLCQYVDSVSICFSKGLGTPMGSVLCGNQAFIHAARRWRKMLGGGMRQAGLIAAAMNYALDHHVSDLATDHQRCQDLKSRLQDINGITITACDTNMLYFKFSDNINPALIAQLLKAEGILISAGKEIRLVCHRDISDADVIYFTQTLEDVLTMISEVNQ</sequence>
<gene>
    <name evidence="8" type="primary">ltaE</name>
    <name evidence="8" type="ORF">E8M12_09880</name>
</gene>
<evidence type="ECO:0000256" key="6">
    <source>
        <dbReference type="PIRSR" id="PIRSR017617-1"/>
    </source>
</evidence>
<dbReference type="FunFam" id="3.40.640.10:FF:000030">
    <property type="entry name" value="Low-specificity L-threonine aldolase"/>
    <property type="match status" value="1"/>
</dbReference>
<keyword evidence="9" id="KW-1185">Reference proteome</keyword>
<evidence type="ECO:0000256" key="2">
    <source>
        <dbReference type="ARBA" id="ARBA00006966"/>
    </source>
</evidence>
<proteinExistence type="inferred from homology"/>
<dbReference type="NCBIfam" id="NF041359">
    <property type="entry name" value="GntG_guanitoxin"/>
    <property type="match status" value="1"/>
</dbReference>
<reference evidence="8 9" key="1">
    <citation type="submission" date="2019-04" db="EMBL/GenBank/DDBJ databases">
        <title>Thalassotalea guangxiensis sp. nov., isolated from sediment of the coastal wetland.</title>
        <authorList>
            <person name="Zheng S."/>
            <person name="Zhang D."/>
        </authorList>
    </citation>
    <scope>NUCLEOTIDE SEQUENCE [LARGE SCALE GENOMIC DNA]</scope>
    <source>
        <strain evidence="8 9">ZS-4</strain>
    </source>
</reference>
<protein>
    <submittedName>
        <fullName evidence="8">Low-specificity L-threonine aldolase</fullName>
        <ecNumber evidence="8">4.1.2.48</ecNumber>
    </submittedName>
</protein>
<dbReference type="Gene3D" id="3.40.640.10">
    <property type="entry name" value="Type I PLP-dependent aspartate aminotransferase-like (Major domain)"/>
    <property type="match status" value="1"/>
</dbReference>
<dbReference type="NCBIfam" id="NF007825">
    <property type="entry name" value="PRK10534.1"/>
    <property type="match status" value="1"/>
</dbReference>
<accession>A0A4U1B4L4</accession>
<comment type="caution">
    <text evidence="8">The sequence shown here is derived from an EMBL/GenBank/DDBJ whole genome shotgun (WGS) entry which is preliminary data.</text>
</comment>
<dbReference type="EMBL" id="SWDB01000022">
    <property type="protein sequence ID" value="TKB45127.1"/>
    <property type="molecule type" value="Genomic_DNA"/>
</dbReference>
<dbReference type="GO" id="GO:0005829">
    <property type="term" value="C:cytosol"/>
    <property type="evidence" value="ECO:0007669"/>
    <property type="project" value="TreeGrafter"/>
</dbReference>
<feature type="modified residue" description="N6-(pyridoxal phosphate)lysine" evidence="6">
    <location>
        <position position="200"/>
    </location>
</feature>
<comment type="cofactor">
    <cofactor evidence="1">
        <name>pyridoxal 5'-phosphate</name>
        <dbReference type="ChEBI" id="CHEBI:597326"/>
    </cofactor>
</comment>
<dbReference type="Gene3D" id="3.90.1150.10">
    <property type="entry name" value="Aspartate Aminotransferase, domain 1"/>
    <property type="match status" value="1"/>
</dbReference>
<dbReference type="InterPro" id="IPR015424">
    <property type="entry name" value="PyrdxlP-dep_Trfase"/>
</dbReference>
<dbReference type="Proteomes" id="UP000307999">
    <property type="component" value="Unassembled WGS sequence"/>
</dbReference>
<keyword evidence="5 8" id="KW-0456">Lyase</keyword>
<dbReference type="InterPro" id="IPR015421">
    <property type="entry name" value="PyrdxlP-dep_Trfase_major"/>
</dbReference>
<evidence type="ECO:0000256" key="4">
    <source>
        <dbReference type="ARBA" id="ARBA00022898"/>
    </source>
</evidence>
<dbReference type="InterPro" id="IPR023603">
    <property type="entry name" value="Low_specificity_L-TA-like"/>
</dbReference>
<dbReference type="OrthoDB" id="9774495at2"/>
<dbReference type="PANTHER" id="PTHR48097:SF9">
    <property type="entry name" value="L-THREONINE ALDOLASE"/>
    <property type="match status" value="1"/>
</dbReference>
<dbReference type="PANTHER" id="PTHR48097">
    <property type="entry name" value="L-THREONINE ALDOLASE-RELATED"/>
    <property type="match status" value="1"/>
</dbReference>
<evidence type="ECO:0000256" key="1">
    <source>
        <dbReference type="ARBA" id="ARBA00001933"/>
    </source>
</evidence>
<dbReference type="InterPro" id="IPR001597">
    <property type="entry name" value="ArAA_b-elim_lyase/Thr_aldolase"/>
</dbReference>
<feature type="domain" description="Aromatic amino acid beta-eliminating lyase/threonine aldolase" evidence="7">
    <location>
        <begin position="6"/>
        <end position="285"/>
    </location>
</feature>
<name>A0A4U1B4L4_9GAMM</name>
<dbReference type="AlphaFoldDB" id="A0A4U1B4L4"/>
<evidence type="ECO:0000259" key="7">
    <source>
        <dbReference type="Pfam" id="PF01212"/>
    </source>
</evidence>
<dbReference type="Pfam" id="PF01212">
    <property type="entry name" value="Beta_elim_lyase"/>
    <property type="match status" value="1"/>
</dbReference>
<dbReference type="SUPFAM" id="SSF53383">
    <property type="entry name" value="PLP-dependent transferases"/>
    <property type="match status" value="1"/>
</dbReference>
<evidence type="ECO:0000256" key="5">
    <source>
        <dbReference type="ARBA" id="ARBA00023239"/>
    </source>
</evidence>
<evidence type="ECO:0000313" key="9">
    <source>
        <dbReference type="Proteomes" id="UP000307999"/>
    </source>
</evidence>
<dbReference type="InterPro" id="IPR015422">
    <property type="entry name" value="PyrdxlP-dep_Trfase_small"/>
</dbReference>
<keyword evidence="4" id="KW-0663">Pyridoxal phosphate</keyword>
<comment type="subunit">
    <text evidence="3">Homotetramer.</text>
</comment>
<evidence type="ECO:0000313" key="8">
    <source>
        <dbReference type="EMBL" id="TKB45127.1"/>
    </source>
</evidence>
<comment type="similarity">
    <text evidence="2">Belongs to the threonine aldolase family.</text>
</comment>
<dbReference type="RefSeq" id="WP_136735985.1">
    <property type="nucleotide sequence ID" value="NZ_SWDB01000022.1"/>
</dbReference>
<dbReference type="EC" id="4.1.2.48" evidence="8"/>
<dbReference type="GO" id="GO:0006567">
    <property type="term" value="P:L-threonine catabolic process"/>
    <property type="evidence" value="ECO:0007669"/>
    <property type="project" value="TreeGrafter"/>
</dbReference>
<evidence type="ECO:0000256" key="3">
    <source>
        <dbReference type="ARBA" id="ARBA00011881"/>
    </source>
</evidence>
<organism evidence="8 9">
    <name type="scientific">Thalassotalea mangrovi</name>
    <dbReference type="NCBI Taxonomy" id="2572245"/>
    <lineage>
        <taxon>Bacteria</taxon>
        <taxon>Pseudomonadati</taxon>
        <taxon>Pseudomonadota</taxon>
        <taxon>Gammaproteobacteria</taxon>
        <taxon>Alteromonadales</taxon>
        <taxon>Colwelliaceae</taxon>
        <taxon>Thalassotalea</taxon>
    </lineage>
</organism>
<dbReference type="GO" id="GO:0006545">
    <property type="term" value="P:glycine biosynthetic process"/>
    <property type="evidence" value="ECO:0007669"/>
    <property type="project" value="TreeGrafter"/>
</dbReference>
<dbReference type="GO" id="GO:0008732">
    <property type="term" value="F:L-allo-threonine aldolase activity"/>
    <property type="evidence" value="ECO:0007669"/>
    <property type="project" value="TreeGrafter"/>
</dbReference>
<dbReference type="PIRSF" id="PIRSF017617">
    <property type="entry name" value="Thr_aldolase"/>
    <property type="match status" value="1"/>
</dbReference>